<proteinExistence type="predicted"/>
<feature type="transmembrane region" description="Helical" evidence="8">
    <location>
        <begin position="95"/>
        <end position="113"/>
    </location>
</feature>
<sequence>MMLVLCIGLLARLLHIARQPFWLDEALTFQRIHLSTGQLIADSNSNRHMPSYFLLLQLISQFSPANAMLRIPSALFGTLSVGMVFAIARRVGGRSAAIVAGLLMALSPLQVQYGQEARSYTLVTLLITITLWGLVRLAQNPARASLDMRHPDFDVCGWASYVFGTIGALDVLSDAAPWLIAANASLFLIWRSLRLEPSPDLRLGFRRNWLLSAAIILVCCVPFYAAILAASDGQMLHKFDWIPPLSWQNLKVAAKSAYLMRMAAVVRFSVLPTVVPLLGFLVAMLGAVGLWRMRGRLEGRVLLLGFAVLPLLLLAISLLKSMLLPRYILWSAAPFFVLAGIGAATLPRRILPVAATVLMLLCMVNLAPVYKTETKPRWDMAAAMLAAHVHPGDTVFTGDPNAPTMLAVLRPKGSVPIGTTALVTPQLDVALARWKQGSRVWAVNGRSALGQREDLDAFKGRIAALGTPTLEIPEGKEITILMFPAPNDAD</sequence>
<dbReference type="InterPro" id="IPR050297">
    <property type="entry name" value="LipidA_mod_glycosyltrf_83"/>
</dbReference>
<protein>
    <recommendedName>
        <fullName evidence="9">Glycosyltransferase RgtA/B/C/D-like domain-containing protein</fullName>
    </recommendedName>
</protein>
<evidence type="ECO:0000256" key="2">
    <source>
        <dbReference type="ARBA" id="ARBA00022475"/>
    </source>
</evidence>
<keyword evidence="4" id="KW-0808">Transferase</keyword>
<feature type="transmembrane region" description="Helical" evidence="8">
    <location>
        <begin position="350"/>
        <end position="370"/>
    </location>
</feature>
<feature type="transmembrane region" description="Helical" evidence="8">
    <location>
        <begin position="209"/>
        <end position="230"/>
    </location>
</feature>
<keyword evidence="2" id="KW-1003">Cell membrane</keyword>
<organism evidence="10 11">
    <name type="scientific">Rhodanobacter panaciterrae</name>
    <dbReference type="NCBI Taxonomy" id="490572"/>
    <lineage>
        <taxon>Bacteria</taxon>
        <taxon>Pseudomonadati</taxon>
        <taxon>Pseudomonadota</taxon>
        <taxon>Gammaproteobacteria</taxon>
        <taxon>Lysobacterales</taxon>
        <taxon>Rhodanobacteraceae</taxon>
        <taxon>Rhodanobacter</taxon>
    </lineage>
</organism>
<comment type="caution">
    <text evidence="10">The sequence shown here is derived from an EMBL/GenBank/DDBJ whole genome shotgun (WGS) entry which is preliminary data.</text>
</comment>
<name>A0ABQ2ZJD8_9GAMM</name>
<feature type="transmembrane region" description="Helical" evidence="8">
    <location>
        <begin position="67"/>
        <end position="88"/>
    </location>
</feature>
<dbReference type="Pfam" id="PF13231">
    <property type="entry name" value="PMT_2"/>
    <property type="match status" value="1"/>
</dbReference>
<keyword evidence="5 8" id="KW-0812">Transmembrane</keyword>
<feature type="transmembrane region" description="Helical" evidence="8">
    <location>
        <begin position="265"/>
        <end position="289"/>
    </location>
</feature>
<evidence type="ECO:0000256" key="5">
    <source>
        <dbReference type="ARBA" id="ARBA00022692"/>
    </source>
</evidence>
<reference evidence="11" key="1">
    <citation type="journal article" date="2019" name="Int. J. Syst. Evol. Microbiol.">
        <title>The Global Catalogue of Microorganisms (GCM) 10K type strain sequencing project: providing services to taxonomists for standard genome sequencing and annotation.</title>
        <authorList>
            <consortium name="The Broad Institute Genomics Platform"/>
            <consortium name="The Broad Institute Genome Sequencing Center for Infectious Disease"/>
            <person name="Wu L."/>
            <person name="Ma J."/>
        </authorList>
    </citation>
    <scope>NUCLEOTIDE SEQUENCE [LARGE SCALE GENOMIC DNA]</scope>
    <source>
        <strain evidence="11">KCTC 22232</strain>
    </source>
</reference>
<evidence type="ECO:0000259" key="9">
    <source>
        <dbReference type="Pfam" id="PF13231"/>
    </source>
</evidence>
<evidence type="ECO:0000256" key="3">
    <source>
        <dbReference type="ARBA" id="ARBA00022676"/>
    </source>
</evidence>
<gene>
    <name evidence="10" type="ORF">GCM10008098_07340</name>
</gene>
<keyword evidence="7 8" id="KW-0472">Membrane</keyword>
<evidence type="ECO:0000256" key="8">
    <source>
        <dbReference type="SAM" id="Phobius"/>
    </source>
</evidence>
<evidence type="ECO:0000256" key="6">
    <source>
        <dbReference type="ARBA" id="ARBA00022989"/>
    </source>
</evidence>
<feature type="domain" description="Glycosyltransferase RgtA/B/C/D-like" evidence="9">
    <location>
        <begin position="54"/>
        <end position="141"/>
    </location>
</feature>
<feature type="transmembrane region" description="Helical" evidence="8">
    <location>
        <begin position="327"/>
        <end position="344"/>
    </location>
</feature>
<evidence type="ECO:0000256" key="1">
    <source>
        <dbReference type="ARBA" id="ARBA00004651"/>
    </source>
</evidence>
<keyword evidence="6 8" id="KW-1133">Transmembrane helix</keyword>
<dbReference type="InterPro" id="IPR038731">
    <property type="entry name" value="RgtA/B/C-like"/>
</dbReference>
<feature type="transmembrane region" description="Helical" evidence="8">
    <location>
        <begin position="119"/>
        <end position="138"/>
    </location>
</feature>
<dbReference type="EMBL" id="BMXT01000001">
    <property type="protein sequence ID" value="GGY18014.1"/>
    <property type="molecule type" value="Genomic_DNA"/>
</dbReference>
<evidence type="ECO:0000313" key="10">
    <source>
        <dbReference type="EMBL" id="GGY18014.1"/>
    </source>
</evidence>
<comment type="subcellular location">
    <subcellularLocation>
        <location evidence="1">Cell membrane</location>
        <topology evidence="1">Multi-pass membrane protein</topology>
    </subcellularLocation>
</comment>
<evidence type="ECO:0000313" key="11">
    <source>
        <dbReference type="Proteomes" id="UP000621898"/>
    </source>
</evidence>
<dbReference type="PANTHER" id="PTHR33908">
    <property type="entry name" value="MANNOSYLTRANSFERASE YKCB-RELATED"/>
    <property type="match status" value="1"/>
</dbReference>
<feature type="transmembrane region" description="Helical" evidence="8">
    <location>
        <begin position="301"/>
        <end position="320"/>
    </location>
</feature>
<evidence type="ECO:0000256" key="4">
    <source>
        <dbReference type="ARBA" id="ARBA00022679"/>
    </source>
</evidence>
<dbReference type="Proteomes" id="UP000621898">
    <property type="component" value="Unassembled WGS sequence"/>
</dbReference>
<evidence type="ECO:0000256" key="7">
    <source>
        <dbReference type="ARBA" id="ARBA00023136"/>
    </source>
</evidence>
<keyword evidence="11" id="KW-1185">Reference proteome</keyword>
<accession>A0ABQ2ZJD8</accession>
<dbReference type="PANTHER" id="PTHR33908:SF11">
    <property type="entry name" value="MEMBRANE PROTEIN"/>
    <property type="match status" value="1"/>
</dbReference>
<keyword evidence="3" id="KW-0328">Glycosyltransferase</keyword>